<sequence>ILPPLNNLTKSELNFRNRNIGAVPSVVFLLQFRICHYTNYKLIILCFDYYLYNPLGHTYNLYKCKLN</sequence>
<dbReference type="EMBL" id="HACA01023985">
    <property type="protein sequence ID" value="CDW41346.1"/>
    <property type="molecule type" value="Transcribed_RNA"/>
</dbReference>
<name>A0A0K2UUK0_LEPSM</name>
<evidence type="ECO:0000313" key="1">
    <source>
        <dbReference type="EMBL" id="CDW41346.1"/>
    </source>
</evidence>
<protein>
    <submittedName>
        <fullName evidence="1">Uncharacterized protein</fullName>
    </submittedName>
</protein>
<proteinExistence type="predicted"/>
<dbReference type="AlphaFoldDB" id="A0A0K2UUK0"/>
<reference evidence="1" key="1">
    <citation type="submission" date="2014-05" db="EMBL/GenBank/DDBJ databases">
        <authorList>
            <person name="Chronopoulou M."/>
        </authorList>
    </citation>
    <scope>NUCLEOTIDE SEQUENCE</scope>
    <source>
        <tissue evidence="1">Whole organism</tissue>
    </source>
</reference>
<organism evidence="1">
    <name type="scientific">Lepeophtheirus salmonis</name>
    <name type="common">Salmon louse</name>
    <name type="synonym">Caligus salmonis</name>
    <dbReference type="NCBI Taxonomy" id="72036"/>
    <lineage>
        <taxon>Eukaryota</taxon>
        <taxon>Metazoa</taxon>
        <taxon>Ecdysozoa</taxon>
        <taxon>Arthropoda</taxon>
        <taxon>Crustacea</taxon>
        <taxon>Multicrustacea</taxon>
        <taxon>Hexanauplia</taxon>
        <taxon>Copepoda</taxon>
        <taxon>Siphonostomatoida</taxon>
        <taxon>Caligidae</taxon>
        <taxon>Lepeophtheirus</taxon>
    </lineage>
</organism>
<feature type="non-terminal residue" evidence="1">
    <location>
        <position position="1"/>
    </location>
</feature>
<accession>A0A0K2UUK0</accession>